<evidence type="ECO:0000313" key="1">
    <source>
        <dbReference type="Proteomes" id="UP000887581"/>
    </source>
</evidence>
<dbReference type="Proteomes" id="UP000887581">
    <property type="component" value="Unplaced"/>
</dbReference>
<reference evidence="2" key="1">
    <citation type="submission" date="2022-11" db="UniProtKB">
        <authorList>
            <consortium name="WormBaseParasite"/>
        </authorList>
    </citation>
    <scope>IDENTIFICATION</scope>
</reference>
<evidence type="ECO:0000313" key="2">
    <source>
        <dbReference type="WBParaSite" id="sdigi.contig2.g352.t1"/>
    </source>
</evidence>
<dbReference type="AlphaFoldDB" id="A0A915PJ53"/>
<sequence length="101" mass="11177">MSNSPLLNRAEVLAIYGGLCGLLYVETDGFRREVPCVNMMPPIFLTLFTLTTRMNGSVKLCTSSAFLVFGEHQAYKLNKQMRENLATALTRVDVVGSPFLS</sequence>
<dbReference type="WBParaSite" id="sdigi.contig2.g352.t1">
    <property type="protein sequence ID" value="sdigi.contig2.g352.t1"/>
    <property type="gene ID" value="sdigi.contig2.g352"/>
</dbReference>
<keyword evidence="1" id="KW-1185">Reference proteome</keyword>
<organism evidence="1 2">
    <name type="scientific">Setaria digitata</name>
    <dbReference type="NCBI Taxonomy" id="48799"/>
    <lineage>
        <taxon>Eukaryota</taxon>
        <taxon>Metazoa</taxon>
        <taxon>Ecdysozoa</taxon>
        <taxon>Nematoda</taxon>
        <taxon>Chromadorea</taxon>
        <taxon>Rhabditida</taxon>
        <taxon>Spirurina</taxon>
        <taxon>Spiruromorpha</taxon>
        <taxon>Filarioidea</taxon>
        <taxon>Setariidae</taxon>
        <taxon>Setaria</taxon>
    </lineage>
</organism>
<accession>A0A915PJ53</accession>
<protein>
    <submittedName>
        <fullName evidence="2">Uncharacterized protein</fullName>
    </submittedName>
</protein>
<name>A0A915PJ53_9BILA</name>
<proteinExistence type="predicted"/>